<evidence type="ECO:0000313" key="10">
    <source>
        <dbReference type="EMBL" id="EEQ94123.1"/>
    </source>
</evidence>
<gene>
    <name evidence="10" type="ORF">OINT_2001338</name>
</gene>
<comment type="cofactor">
    <cofactor evidence="6">
        <name>Zn(2+)</name>
        <dbReference type="ChEBI" id="CHEBI:29105"/>
    </cofactor>
    <text evidence="6">Binds 1 zinc ion.</text>
</comment>
<dbReference type="Gene3D" id="1.20.140.70">
    <property type="entry name" value="Oligopeptidase f, N-terminal domain"/>
    <property type="match status" value="1"/>
</dbReference>
<evidence type="ECO:0000256" key="4">
    <source>
        <dbReference type="ARBA" id="ARBA00022833"/>
    </source>
</evidence>
<name>C4WP59_9HYPH</name>
<dbReference type="Proteomes" id="UP000004386">
    <property type="component" value="Unassembled WGS sequence"/>
</dbReference>
<dbReference type="Pfam" id="PF01432">
    <property type="entry name" value="Peptidase_M3"/>
    <property type="match status" value="1"/>
</dbReference>
<dbReference type="InterPro" id="IPR042088">
    <property type="entry name" value="OligoPept_F_C"/>
</dbReference>
<accession>C4WP59</accession>
<evidence type="ECO:0000256" key="3">
    <source>
        <dbReference type="ARBA" id="ARBA00022801"/>
    </source>
</evidence>
<evidence type="ECO:0000256" key="7">
    <source>
        <dbReference type="SAM" id="MobiDB-lite"/>
    </source>
</evidence>
<reference evidence="10 11" key="1">
    <citation type="submission" date="2009-05" db="EMBL/GenBank/DDBJ databases">
        <authorList>
            <person name="Setubal J.C."/>
            <person name="Boyle S."/>
            <person name="Crasta O.R."/>
            <person name="Gillespie J.J."/>
            <person name="Kenyon R.W."/>
            <person name="Lu J."/>
            <person name="Mane S."/>
            <person name="Nagrani S."/>
            <person name="Shallom J.M."/>
            <person name="Shallom S."/>
            <person name="Shukla M."/>
            <person name="Snyder E.E."/>
            <person name="Sobral B.W."/>
            <person name="Wattam A.R."/>
            <person name="Will R."/>
            <person name="Williams K."/>
            <person name="Yoo H."/>
            <person name="Munk C."/>
            <person name="Tapia R."/>
            <person name="Green L."/>
            <person name="Rogers Y."/>
            <person name="Detter J.C."/>
            <person name="Bruce D."/>
            <person name="Brettin T.S."/>
            <person name="Tsolis R."/>
        </authorList>
    </citation>
    <scope>NUCLEOTIDE SEQUENCE [LARGE SCALE GENOMIC DNA]</scope>
    <source>
        <strain evidence="10 11">LMG 3301</strain>
    </source>
</reference>
<organism evidence="10 11">
    <name type="scientific">Brucella intermedia LMG 3301</name>
    <dbReference type="NCBI Taxonomy" id="641118"/>
    <lineage>
        <taxon>Bacteria</taxon>
        <taxon>Pseudomonadati</taxon>
        <taxon>Pseudomonadota</taxon>
        <taxon>Alphaproteobacteria</taxon>
        <taxon>Hyphomicrobiales</taxon>
        <taxon>Brucellaceae</taxon>
        <taxon>Brucella/Ochrobactrum group</taxon>
        <taxon>Brucella</taxon>
    </lineage>
</organism>
<dbReference type="AlphaFoldDB" id="C4WP59"/>
<dbReference type="InterPro" id="IPR013647">
    <property type="entry name" value="OligopepF_N_dom"/>
</dbReference>
<dbReference type="PANTHER" id="PTHR11804">
    <property type="entry name" value="PROTEASE M3 THIMET OLIGOPEPTIDASE-RELATED"/>
    <property type="match status" value="1"/>
</dbReference>
<comment type="similarity">
    <text evidence="6">Belongs to the peptidase M3 family.</text>
</comment>
<dbReference type="GO" id="GO:0047389">
    <property type="term" value="F:glycerophosphocholine phosphodiesterase activity"/>
    <property type="evidence" value="ECO:0007669"/>
    <property type="project" value="UniProtKB-EC"/>
</dbReference>
<dbReference type="GO" id="GO:0006518">
    <property type="term" value="P:peptide metabolic process"/>
    <property type="evidence" value="ECO:0007669"/>
    <property type="project" value="TreeGrafter"/>
</dbReference>
<dbReference type="InterPro" id="IPR001567">
    <property type="entry name" value="Pept_M3A_M3B_dom"/>
</dbReference>
<evidence type="ECO:0000313" key="11">
    <source>
        <dbReference type="Proteomes" id="UP000004386"/>
    </source>
</evidence>
<evidence type="ECO:0000256" key="5">
    <source>
        <dbReference type="ARBA" id="ARBA00023049"/>
    </source>
</evidence>
<dbReference type="CDD" id="cd09610">
    <property type="entry name" value="M3B_PepF"/>
    <property type="match status" value="1"/>
</dbReference>
<evidence type="ECO:0000256" key="2">
    <source>
        <dbReference type="ARBA" id="ARBA00022723"/>
    </source>
</evidence>
<dbReference type="SUPFAM" id="SSF55486">
    <property type="entry name" value="Metalloproteases ('zincins'), catalytic domain"/>
    <property type="match status" value="1"/>
</dbReference>
<dbReference type="Pfam" id="PF08439">
    <property type="entry name" value="Peptidase_M3_N"/>
    <property type="match status" value="1"/>
</dbReference>
<evidence type="ECO:0000259" key="8">
    <source>
        <dbReference type="Pfam" id="PF01432"/>
    </source>
</evidence>
<dbReference type="HOGENOM" id="CLU_021290_3_0_5"/>
<dbReference type="EMBL" id="ACQA01000002">
    <property type="protein sequence ID" value="EEQ94123.1"/>
    <property type="molecule type" value="Genomic_DNA"/>
</dbReference>
<dbReference type="InterPro" id="IPR045090">
    <property type="entry name" value="Pept_M3A_M3B"/>
</dbReference>
<dbReference type="GO" id="GO:0004222">
    <property type="term" value="F:metalloendopeptidase activity"/>
    <property type="evidence" value="ECO:0007669"/>
    <property type="project" value="InterPro"/>
</dbReference>
<comment type="caution">
    <text evidence="10">The sequence shown here is derived from an EMBL/GenBank/DDBJ whole genome shotgun (WGS) entry which is preliminary data.</text>
</comment>
<sequence length="712" mass="80326">MPRCPISQNLYPESTPSFNHLPVERPDRGGPSQMIEALFPPLGDPDKTCEKEPDRAAPVSAGSWSRALSLFVRIIRRKAASHFFWKCSWRMFMTRFSESVFFNNASHAPAGDAAAAEKADLGNLPEWNLGDLYPSADSPELKNDIEKAMKDAAAFEERWKGKLGDEAAKPNGGNFADAIKEFEALDELMGRIGSFAGLYYYGDTTDPKRMKLFGDTQQKLTDASTHLIFFGLELNRIDDAVLEKAMNDNAAIGHYRPWLTDLRLDKPYQLDDKLEQLFHEKSITGYSAWNRLFDETMSGLRFEIDGKELSIEPTLNMLQDADGAVRRKASEALAKTFAANLRTFTLITNTLAKDKEISDRWRGFQDIADSRHLANRVERDVVDALAKAVEDAYPRLSHRYYALKAKWLGLERLENWDRNAPLPETPQALIPWDDARETVLSAYGNFAPEMAEIAKKFFDKNWIDAPVRPGKAPGAFAHPTVPSAHPYVLLNYMGKPRDVMTLAHELGHGVHQVLAGSQGALMASTPLTLAETASVFGEMLTFRSLLAATQDKRERKAMLAQKAEDMINTVVRQIAFYQFERRVHTERREGELTAERIGEIWMDVQRESLGDAVNLNPGYETFWTYIPHFIHSPFYVYAYAFGDCLVNSLYAVYQNSEKGFQQKYFDMLKAGGTKHHKELLAPFGLDASDPDFWSKGLSVIEGIIDELEAMED</sequence>
<keyword evidence="3 6" id="KW-0378">Hydrolase</keyword>
<keyword evidence="1 6" id="KW-0645">Protease</keyword>
<dbReference type="NCBIfam" id="TIGR02290">
    <property type="entry name" value="M3_fam_3"/>
    <property type="match status" value="1"/>
</dbReference>
<feature type="region of interest" description="Disordered" evidence="7">
    <location>
        <begin position="1"/>
        <end position="34"/>
    </location>
</feature>
<dbReference type="GO" id="GO:0006508">
    <property type="term" value="P:proteolysis"/>
    <property type="evidence" value="ECO:0007669"/>
    <property type="project" value="UniProtKB-KW"/>
</dbReference>
<keyword evidence="4 6" id="KW-0862">Zinc</keyword>
<evidence type="ECO:0000256" key="1">
    <source>
        <dbReference type="ARBA" id="ARBA00022670"/>
    </source>
</evidence>
<dbReference type="GO" id="GO:0046872">
    <property type="term" value="F:metal ion binding"/>
    <property type="evidence" value="ECO:0007669"/>
    <property type="project" value="UniProtKB-UniRule"/>
</dbReference>
<feature type="domain" description="Oligopeptidase F N-terminal" evidence="9">
    <location>
        <begin position="233"/>
        <end position="302"/>
    </location>
</feature>
<dbReference type="EC" id="3.1.4.2" evidence="10"/>
<evidence type="ECO:0000259" key="9">
    <source>
        <dbReference type="Pfam" id="PF08439"/>
    </source>
</evidence>
<dbReference type="InterPro" id="IPR011977">
    <property type="entry name" value="Pept_M3B_clade3"/>
</dbReference>
<dbReference type="PANTHER" id="PTHR11804:SF5">
    <property type="entry name" value="OLIGOENDOPEPTIDASE F"/>
    <property type="match status" value="1"/>
</dbReference>
<feature type="domain" description="Peptidase M3A/M3B catalytic" evidence="8">
    <location>
        <begin position="317"/>
        <end position="697"/>
    </location>
</feature>
<feature type="compositionally biased region" description="Polar residues" evidence="7">
    <location>
        <begin position="1"/>
        <end position="18"/>
    </location>
</feature>
<protein>
    <submittedName>
        <fullName evidence="10">Oligoendopeptidase, pepF/M3 family</fullName>
        <ecNumber evidence="10">3.1.4.2</ecNumber>
    </submittedName>
</protein>
<evidence type="ECO:0000256" key="6">
    <source>
        <dbReference type="RuleBase" id="RU003435"/>
    </source>
</evidence>
<keyword evidence="2 6" id="KW-0479">Metal-binding</keyword>
<dbReference type="Gene3D" id="1.10.1370.20">
    <property type="entry name" value="Oligoendopeptidase f, C-terminal domain"/>
    <property type="match status" value="1"/>
</dbReference>
<keyword evidence="5 6" id="KW-0482">Metalloprotease</keyword>
<proteinExistence type="inferred from homology"/>